<dbReference type="GO" id="GO:0006281">
    <property type="term" value="P:DNA repair"/>
    <property type="evidence" value="ECO:0007669"/>
    <property type="project" value="TreeGrafter"/>
</dbReference>
<dbReference type="RefSeq" id="XP_007754012.1">
    <property type="nucleotide sequence ID" value="XM_007755822.1"/>
</dbReference>
<dbReference type="PANTHER" id="PTHR12683">
    <property type="entry name" value="CDK-ACTIVATING KINASE ASSEMBLY FACTOR MAT1"/>
    <property type="match status" value="1"/>
</dbReference>
<dbReference type="EMBL" id="AMGW01000001">
    <property type="protein sequence ID" value="EXJ65445.1"/>
    <property type="molecule type" value="Genomic_DNA"/>
</dbReference>
<dbReference type="VEuPathDB" id="FungiDB:A1O7_01786"/>
<dbReference type="GO" id="GO:0006357">
    <property type="term" value="P:regulation of transcription by RNA polymerase II"/>
    <property type="evidence" value="ECO:0007669"/>
    <property type="project" value="TreeGrafter"/>
</dbReference>
<accession>W9WKC7</accession>
<dbReference type="PROSITE" id="PS00518">
    <property type="entry name" value="ZF_RING_1"/>
    <property type="match status" value="1"/>
</dbReference>
<dbReference type="GO" id="GO:0005675">
    <property type="term" value="C:transcription factor TFIIH holo complex"/>
    <property type="evidence" value="ECO:0007669"/>
    <property type="project" value="TreeGrafter"/>
</dbReference>
<dbReference type="Pfam" id="PF06391">
    <property type="entry name" value="MAT1"/>
    <property type="match status" value="1"/>
</dbReference>
<reference evidence="6 7" key="1">
    <citation type="submission" date="2013-03" db="EMBL/GenBank/DDBJ databases">
        <title>The Genome Sequence of Cladophialophora yegresii CBS 114405.</title>
        <authorList>
            <consortium name="The Broad Institute Genomics Platform"/>
            <person name="Cuomo C."/>
            <person name="de Hoog S."/>
            <person name="Gorbushina A."/>
            <person name="Walker B."/>
            <person name="Young S.K."/>
            <person name="Zeng Q."/>
            <person name="Gargeya S."/>
            <person name="Fitzgerald M."/>
            <person name="Haas B."/>
            <person name="Abouelleil A."/>
            <person name="Allen A.W."/>
            <person name="Alvarado L."/>
            <person name="Arachchi H.M."/>
            <person name="Berlin A.M."/>
            <person name="Chapman S.B."/>
            <person name="Gainer-Dewar J."/>
            <person name="Goldberg J."/>
            <person name="Griggs A."/>
            <person name="Gujja S."/>
            <person name="Hansen M."/>
            <person name="Howarth C."/>
            <person name="Imamovic A."/>
            <person name="Ireland A."/>
            <person name="Larimer J."/>
            <person name="McCowan C."/>
            <person name="Murphy C."/>
            <person name="Pearson M."/>
            <person name="Poon T.W."/>
            <person name="Priest M."/>
            <person name="Roberts A."/>
            <person name="Saif S."/>
            <person name="Shea T."/>
            <person name="Sisk P."/>
            <person name="Sykes S."/>
            <person name="Wortman J."/>
            <person name="Nusbaum C."/>
            <person name="Birren B."/>
        </authorList>
    </citation>
    <scope>NUCLEOTIDE SEQUENCE [LARGE SCALE GENOMIC DNA]</scope>
    <source>
        <strain evidence="6 7">CBS 114405</strain>
    </source>
</reference>
<dbReference type="Gene3D" id="3.30.40.10">
    <property type="entry name" value="Zinc/RING finger domain, C3HC4 (zinc finger)"/>
    <property type="match status" value="1"/>
</dbReference>
<evidence type="ECO:0000256" key="1">
    <source>
        <dbReference type="ARBA" id="ARBA00022723"/>
    </source>
</evidence>
<dbReference type="Pfam" id="PF17121">
    <property type="entry name" value="zf-C3HC4_5"/>
    <property type="match status" value="1"/>
</dbReference>
<dbReference type="OrthoDB" id="5963at2759"/>
<evidence type="ECO:0000259" key="5">
    <source>
        <dbReference type="PROSITE" id="PS50089"/>
    </source>
</evidence>
<proteinExistence type="predicted"/>
<evidence type="ECO:0000313" key="7">
    <source>
        <dbReference type="Proteomes" id="UP000019473"/>
    </source>
</evidence>
<dbReference type="InterPro" id="IPR017907">
    <property type="entry name" value="Znf_RING_CS"/>
</dbReference>
<comment type="caution">
    <text evidence="6">The sequence shown here is derived from an EMBL/GenBank/DDBJ whole genome shotgun (WGS) entry which is preliminary data.</text>
</comment>
<dbReference type="STRING" id="1182544.W9WKC7"/>
<dbReference type="PROSITE" id="PS50089">
    <property type="entry name" value="ZF_RING_2"/>
    <property type="match status" value="1"/>
</dbReference>
<protein>
    <recommendedName>
        <fullName evidence="5">RING-type domain-containing protein</fullName>
    </recommendedName>
</protein>
<evidence type="ECO:0000256" key="3">
    <source>
        <dbReference type="ARBA" id="ARBA00022833"/>
    </source>
</evidence>
<dbReference type="GeneID" id="19176397"/>
<dbReference type="Proteomes" id="UP000019473">
    <property type="component" value="Unassembled WGS sequence"/>
</dbReference>
<keyword evidence="7" id="KW-1185">Reference proteome</keyword>
<dbReference type="eggNOG" id="KOG3800">
    <property type="taxonomic scope" value="Eukaryota"/>
</dbReference>
<evidence type="ECO:0000256" key="2">
    <source>
        <dbReference type="ARBA" id="ARBA00022771"/>
    </source>
</evidence>
<feature type="domain" description="RING-type" evidence="5">
    <location>
        <begin position="17"/>
        <end position="60"/>
    </location>
</feature>
<keyword evidence="1" id="KW-0479">Metal-binding</keyword>
<dbReference type="PANTHER" id="PTHR12683:SF13">
    <property type="entry name" value="CDK-ACTIVATING KINASE ASSEMBLY FACTOR MAT1"/>
    <property type="match status" value="1"/>
</dbReference>
<organism evidence="6 7">
    <name type="scientific">Cladophialophora yegresii CBS 114405</name>
    <dbReference type="NCBI Taxonomy" id="1182544"/>
    <lineage>
        <taxon>Eukaryota</taxon>
        <taxon>Fungi</taxon>
        <taxon>Dikarya</taxon>
        <taxon>Ascomycota</taxon>
        <taxon>Pezizomycotina</taxon>
        <taxon>Eurotiomycetes</taxon>
        <taxon>Chaetothyriomycetidae</taxon>
        <taxon>Chaetothyriales</taxon>
        <taxon>Herpotrichiellaceae</taxon>
        <taxon>Cladophialophora</taxon>
    </lineage>
</organism>
<keyword evidence="2 4" id="KW-0863">Zinc-finger</keyword>
<dbReference type="InterPro" id="IPR001841">
    <property type="entry name" value="Znf_RING"/>
</dbReference>
<dbReference type="InterPro" id="IPR015877">
    <property type="entry name" value="MAT1_centre"/>
</dbReference>
<dbReference type="GO" id="GO:0008270">
    <property type="term" value="F:zinc ion binding"/>
    <property type="evidence" value="ECO:0007669"/>
    <property type="project" value="UniProtKB-KW"/>
</dbReference>
<keyword evidence="3" id="KW-0862">Zinc</keyword>
<evidence type="ECO:0000256" key="4">
    <source>
        <dbReference type="PROSITE-ProRule" id="PRU00175"/>
    </source>
</evidence>
<sequence length="276" mass="31111">MSSEYVLTLVGLAPNKCPVCGSDPRTHPGLRFKINTKCYHRICEGCVDRNFSSGKAECPVAGCHVSLWKREWRTQTFEDLKIEREVEIRKRVNKTLDRQEEEFETKRDYDDFLELREEMIMNLVLRTDVAATNRKLKEYAIANGLKVDSNDALTESDKKPTKKKDVDPTIADPSGLIKGLKKKVIREAEAPYDPFMGMPRKMDYYEVKDSYIARAKGKPAEAMLAAGYDFGQYMDECLLRAFAGLGVFIEDEMAAKNNTAVPVPGTGAITAADDVF</sequence>
<gene>
    <name evidence="6" type="ORF">A1O7_01786</name>
</gene>
<dbReference type="HOGENOM" id="CLU_048466_1_0_1"/>
<dbReference type="InterPro" id="IPR013083">
    <property type="entry name" value="Znf_RING/FYVE/PHD"/>
</dbReference>
<dbReference type="AlphaFoldDB" id="W9WKC7"/>
<dbReference type="SUPFAM" id="SSF57850">
    <property type="entry name" value="RING/U-box"/>
    <property type="match status" value="1"/>
</dbReference>
<name>W9WKC7_9EURO</name>
<evidence type="ECO:0000313" key="6">
    <source>
        <dbReference type="EMBL" id="EXJ65445.1"/>
    </source>
</evidence>